<sequence>MRILDIEDKSRRVPSFLFIVALIFLGLVLRLYNLQITNSELYQNRAARNSLRTNTIKPARGKIYDKNGELLVSNTTGYQLIHKESNNISNSELKILTNVFDKTDSEREEIFSKLGKKSREKIEEIYFDTLDMMKLTNMEYEDIINKFYKMLPSGFDKVIIIDEDLDSKSALIGVEKIANPRIDILEYDKRYYHKHEVASHVLGNVKLISEKEYEELKDKGFEKDDLVGKDGIEKTYNVELKGKSGKEFVEVDARGNVLDKLDEEKAIAGKNIYLSIEYELQKYMTEQFKGKVGTFIAIDVKTGKIITYVSYPEIDLNKLSSRISKKDWEKLLNSSKRPLLNRGISGLFPPGSTAKVVSGLAILENGISPYETMYSTGEFTYGKVTFRDSNRKGHGTTNFFKAIAESVNTYFYQNILRIDRDEYFKIAKDFGIGELTGIDLPGEVSGVLPTPEWKNKRFKTAIDRKWLPGDLINMSIGQGYMLTTPLQVLMMYQAIANNGVMLKPTFIEYFENSDGIKDRKKVEILRKLNIKDKNISHLQKALRMTVTDGTAKGLGSLPVEVSAKTGTAQNRKEAKHHSWMAGYFPSNNPEIAFVALVEEGGYGAVEAGGRVYEFISKYYELKGEN</sequence>
<evidence type="ECO:0000256" key="1">
    <source>
        <dbReference type="ARBA" id="ARBA00004167"/>
    </source>
</evidence>
<keyword evidence="11 13" id="KW-0472">Membrane</keyword>
<reference evidence="16 17" key="1">
    <citation type="journal article" date="2009" name="Stand. Genomic Sci.">
        <title>Complete genome sequence of Streptobacillus moniliformis type strain (9901T).</title>
        <authorList>
            <person name="Nolan M."/>
            <person name="Gronow S."/>
            <person name="Lapidus A."/>
            <person name="Ivanova N."/>
            <person name="Copeland A."/>
            <person name="Lucas S."/>
            <person name="Del Rio T.G."/>
            <person name="Chen F."/>
            <person name="Tice H."/>
            <person name="Pitluck S."/>
            <person name="Cheng J.F."/>
            <person name="Sims D."/>
            <person name="Meincke L."/>
            <person name="Bruce D."/>
            <person name="Goodwin L."/>
            <person name="Brettin T."/>
            <person name="Han C."/>
            <person name="Detter J.C."/>
            <person name="Ovchinikova G."/>
            <person name="Pati A."/>
            <person name="Mavromatis K."/>
            <person name="Mikhailova N."/>
            <person name="Chen A."/>
            <person name="Palaniappan K."/>
            <person name="Land M."/>
            <person name="Hauser L."/>
            <person name="Chang Y.J."/>
            <person name="Jeffries C.D."/>
            <person name="Rohde M."/>
            <person name="Sproer C."/>
            <person name="Goker M."/>
            <person name="Bristow J."/>
            <person name="Eisen J.A."/>
            <person name="Markowitz V."/>
            <person name="Hugenholtz P."/>
            <person name="Kyrpides N.C."/>
            <person name="Klenk H.P."/>
            <person name="Chain P."/>
        </authorList>
    </citation>
    <scope>NUCLEOTIDE SEQUENCE [LARGE SCALE GENOMIC DNA]</scope>
    <source>
        <strain evidence="17">ATCC 14647 / DSM 12112 / NCTC 10651 / 9901</strain>
    </source>
</reference>
<keyword evidence="4" id="KW-0997">Cell inner membrane</keyword>
<feature type="domain" description="Penicillin-binding protein transpeptidase" evidence="14">
    <location>
        <begin position="293"/>
        <end position="603"/>
    </location>
</feature>
<dbReference type="EC" id="2.4.1.129" evidence="16"/>
<dbReference type="InterPro" id="IPR036138">
    <property type="entry name" value="PBP_dimer_sf"/>
</dbReference>
<evidence type="ECO:0000256" key="2">
    <source>
        <dbReference type="ARBA" id="ARBA00004236"/>
    </source>
</evidence>
<dbReference type="GO" id="GO:0006508">
    <property type="term" value="P:proteolysis"/>
    <property type="evidence" value="ECO:0007669"/>
    <property type="project" value="UniProtKB-KW"/>
</dbReference>
<evidence type="ECO:0000313" key="16">
    <source>
        <dbReference type="EMBL" id="ACZ01547.1"/>
    </source>
</evidence>
<dbReference type="GO" id="GO:0071972">
    <property type="term" value="F:peptidoglycan L,D-transpeptidase activity"/>
    <property type="evidence" value="ECO:0007669"/>
    <property type="project" value="TreeGrafter"/>
</dbReference>
<dbReference type="InterPro" id="IPR001460">
    <property type="entry name" value="PCN-bd_Tpept"/>
</dbReference>
<keyword evidence="3" id="KW-1003">Cell membrane</keyword>
<evidence type="ECO:0000256" key="12">
    <source>
        <dbReference type="ARBA" id="ARBA00023316"/>
    </source>
</evidence>
<keyword evidence="10 13" id="KW-1133">Transmembrane helix</keyword>
<dbReference type="GO" id="GO:0071555">
    <property type="term" value="P:cell wall organization"/>
    <property type="evidence" value="ECO:0007669"/>
    <property type="project" value="UniProtKB-KW"/>
</dbReference>
<keyword evidence="6 13" id="KW-0812">Transmembrane</keyword>
<feature type="transmembrane region" description="Helical" evidence="13">
    <location>
        <begin position="12"/>
        <end position="32"/>
    </location>
</feature>
<evidence type="ECO:0000256" key="4">
    <source>
        <dbReference type="ARBA" id="ARBA00022519"/>
    </source>
</evidence>
<dbReference type="Gene3D" id="3.90.1310.10">
    <property type="entry name" value="Penicillin-binding protein 2a (Domain 2)"/>
    <property type="match status" value="2"/>
</dbReference>
<feature type="domain" description="Penicillin-binding protein dimerisation" evidence="15">
    <location>
        <begin position="56"/>
        <end position="260"/>
    </location>
</feature>
<protein>
    <submittedName>
        <fullName evidence="16">Penicillin-binding protein 2</fullName>
        <ecNumber evidence="16">2.4.1.129</ecNumber>
    </submittedName>
</protein>
<evidence type="ECO:0000256" key="11">
    <source>
        <dbReference type="ARBA" id="ARBA00023136"/>
    </source>
</evidence>
<keyword evidence="16" id="KW-0328">Glycosyltransferase</keyword>
<comment type="subcellular location">
    <subcellularLocation>
        <location evidence="2">Cell membrane</location>
    </subcellularLocation>
    <subcellularLocation>
        <location evidence="1">Membrane</location>
        <topology evidence="1">Single-pass membrane protein</topology>
    </subcellularLocation>
</comment>
<evidence type="ECO:0000313" key="17">
    <source>
        <dbReference type="Proteomes" id="UP000002072"/>
    </source>
</evidence>
<dbReference type="STRING" id="519441.Smon_1085"/>
<dbReference type="Proteomes" id="UP000002072">
    <property type="component" value="Chromosome"/>
</dbReference>
<evidence type="ECO:0000259" key="14">
    <source>
        <dbReference type="Pfam" id="PF00905"/>
    </source>
</evidence>
<dbReference type="InterPro" id="IPR005311">
    <property type="entry name" value="PBP_dimer"/>
</dbReference>
<dbReference type="PANTHER" id="PTHR30627:SF2">
    <property type="entry name" value="PEPTIDOGLYCAN D,D-TRANSPEPTIDASE MRDA"/>
    <property type="match status" value="1"/>
</dbReference>
<evidence type="ECO:0000256" key="7">
    <source>
        <dbReference type="ARBA" id="ARBA00022801"/>
    </source>
</evidence>
<keyword evidence="12" id="KW-0961">Cell wall biogenesis/degradation</keyword>
<evidence type="ECO:0000256" key="10">
    <source>
        <dbReference type="ARBA" id="ARBA00022989"/>
    </source>
</evidence>
<dbReference type="KEGG" id="smf:Smon_1085"/>
<dbReference type="AlphaFoldDB" id="D1AUY7"/>
<dbReference type="InterPro" id="IPR012338">
    <property type="entry name" value="Beta-lactam/transpept-like"/>
</dbReference>
<keyword evidence="17" id="KW-1185">Reference proteome</keyword>
<organism evidence="16 17">
    <name type="scientific">Streptobacillus moniliformis (strain ATCC 14647 / DSM 12112 / NCTC 10651 / 9901)</name>
    <dbReference type="NCBI Taxonomy" id="519441"/>
    <lineage>
        <taxon>Bacteria</taxon>
        <taxon>Fusobacteriati</taxon>
        <taxon>Fusobacteriota</taxon>
        <taxon>Fusobacteriia</taxon>
        <taxon>Fusobacteriales</taxon>
        <taxon>Leptotrichiaceae</taxon>
        <taxon>Streptobacillus</taxon>
    </lineage>
</organism>
<dbReference type="GeneID" id="29672897"/>
<dbReference type="NCBIfam" id="TIGR03423">
    <property type="entry name" value="pbp2_mrdA"/>
    <property type="match status" value="1"/>
</dbReference>
<evidence type="ECO:0000256" key="3">
    <source>
        <dbReference type="ARBA" id="ARBA00022475"/>
    </source>
</evidence>
<dbReference type="GO" id="GO:0008360">
    <property type="term" value="P:regulation of cell shape"/>
    <property type="evidence" value="ECO:0007669"/>
    <property type="project" value="UniProtKB-KW"/>
</dbReference>
<dbReference type="SUPFAM" id="SSF56519">
    <property type="entry name" value="Penicillin binding protein dimerisation domain"/>
    <property type="match status" value="1"/>
</dbReference>
<evidence type="ECO:0000256" key="5">
    <source>
        <dbReference type="ARBA" id="ARBA00022670"/>
    </source>
</evidence>
<dbReference type="GO" id="GO:0008658">
    <property type="term" value="F:penicillin binding"/>
    <property type="evidence" value="ECO:0007669"/>
    <property type="project" value="InterPro"/>
</dbReference>
<evidence type="ECO:0000256" key="13">
    <source>
        <dbReference type="SAM" id="Phobius"/>
    </source>
</evidence>
<dbReference type="GO" id="GO:0009002">
    <property type="term" value="F:serine-type D-Ala-D-Ala carboxypeptidase activity"/>
    <property type="evidence" value="ECO:0007669"/>
    <property type="project" value="InterPro"/>
</dbReference>
<dbReference type="PANTHER" id="PTHR30627">
    <property type="entry name" value="PEPTIDOGLYCAN D,D-TRANSPEPTIDASE"/>
    <property type="match status" value="1"/>
</dbReference>
<dbReference type="SUPFAM" id="SSF56601">
    <property type="entry name" value="beta-lactamase/transpeptidase-like"/>
    <property type="match status" value="1"/>
</dbReference>
<evidence type="ECO:0000259" key="15">
    <source>
        <dbReference type="Pfam" id="PF03717"/>
    </source>
</evidence>
<keyword evidence="9" id="KW-0573">Peptidoglycan synthesis</keyword>
<keyword evidence="16" id="KW-0808">Transferase</keyword>
<accession>D1AUY7</accession>
<dbReference type="Gene3D" id="1.10.10.1230">
    <property type="entry name" value="Penicillin-binding protein, N-terminal non-catalytic domain, head sub-domain"/>
    <property type="match status" value="1"/>
</dbReference>
<dbReference type="eggNOG" id="COG0768">
    <property type="taxonomic scope" value="Bacteria"/>
</dbReference>
<name>D1AUY7_STRM9</name>
<evidence type="ECO:0000256" key="6">
    <source>
        <dbReference type="ARBA" id="ARBA00022692"/>
    </source>
</evidence>
<dbReference type="GO" id="GO:0009252">
    <property type="term" value="P:peptidoglycan biosynthetic process"/>
    <property type="evidence" value="ECO:0007669"/>
    <property type="project" value="UniProtKB-KW"/>
</dbReference>
<keyword evidence="8" id="KW-0133">Cell shape</keyword>
<dbReference type="Pfam" id="PF03717">
    <property type="entry name" value="PBP_dimer"/>
    <property type="match status" value="1"/>
</dbReference>
<dbReference type="Gene3D" id="3.40.710.10">
    <property type="entry name" value="DD-peptidase/beta-lactamase superfamily"/>
    <property type="match status" value="1"/>
</dbReference>
<dbReference type="EMBL" id="CP001779">
    <property type="protein sequence ID" value="ACZ01547.1"/>
    <property type="molecule type" value="Genomic_DNA"/>
</dbReference>
<keyword evidence="5" id="KW-0645">Protease</keyword>
<dbReference type="OrthoDB" id="9770103at2"/>
<keyword evidence="7" id="KW-0378">Hydrolase</keyword>
<dbReference type="Pfam" id="PF00905">
    <property type="entry name" value="Transpeptidase"/>
    <property type="match status" value="1"/>
</dbReference>
<gene>
    <name evidence="16" type="ordered locus">Smon_1085</name>
</gene>
<evidence type="ECO:0000256" key="9">
    <source>
        <dbReference type="ARBA" id="ARBA00022984"/>
    </source>
</evidence>
<dbReference type="RefSeq" id="WP_012859094.1">
    <property type="nucleotide sequence ID" value="NC_013515.1"/>
</dbReference>
<dbReference type="InterPro" id="IPR017790">
    <property type="entry name" value="Penicillin-binding_protein_2"/>
</dbReference>
<dbReference type="HOGENOM" id="CLU_009289_1_2_0"/>
<dbReference type="GO" id="GO:0016757">
    <property type="term" value="F:glycosyltransferase activity"/>
    <property type="evidence" value="ECO:0007669"/>
    <property type="project" value="UniProtKB-KW"/>
</dbReference>
<dbReference type="GO" id="GO:0005886">
    <property type="term" value="C:plasma membrane"/>
    <property type="evidence" value="ECO:0007669"/>
    <property type="project" value="UniProtKB-SubCell"/>
</dbReference>
<proteinExistence type="predicted"/>
<dbReference type="InterPro" id="IPR050515">
    <property type="entry name" value="Beta-lactam/transpept"/>
</dbReference>
<evidence type="ECO:0000256" key="8">
    <source>
        <dbReference type="ARBA" id="ARBA00022960"/>
    </source>
</evidence>